<protein>
    <submittedName>
        <fullName evidence="6">Bcr-type benzoyl-CoA reductase subunit A</fullName>
    </submittedName>
</protein>
<dbReference type="GO" id="GO:0046872">
    <property type="term" value="F:metal ion binding"/>
    <property type="evidence" value="ECO:0007669"/>
    <property type="project" value="UniProtKB-KW"/>
</dbReference>
<dbReference type="InterPro" id="IPR002731">
    <property type="entry name" value="ATPase_BadF"/>
</dbReference>
<dbReference type="AlphaFoldDB" id="A0A2Y9BEU4"/>
<organism evidence="6 7">
    <name type="scientific">Faecalicatena orotica</name>
    <dbReference type="NCBI Taxonomy" id="1544"/>
    <lineage>
        <taxon>Bacteria</taxon>
        <taxon>Bacillati</taxon>
        <taxon>Bacillota</taxon>
        <taxon>Clostridia</taxon>
        <taxon>Lachnospirales</taxon>
        <taxon>Lachnospiraceae</taxon>
        <taxon>Faecalicatena</taxon>
    </lineage>
</organism>
<name>A0A2Y9BEU4_9FIRM</name>
<reference evidence="6 7" key="1">
    <citation type="submission" date="2018-05" db="EMBL/GenBank/DDBJ databases">
        <title>The Hungate 1000. A catalogue of reference genomes from the rumen microbiome.</title>
        <authorList>
            <person name="Kelly W."/>
        </authorList>
    </citation>
    <scope>NUCLEOTIDE SEQUENCE [LARGE SCALE GENOMIC DNA]</scope>
    <source>
        <strain evidence="6 7">NLAE-zl-C242</strain>
    </source>
</reference>
<dbReference type="GO" id="GO:0051536">
    <property type="term" value="F:iron-sulfur cluster binding"/>
    <property type="evidence" value="ECO:0007669"/>
    <property type="project" value="UniProtKB-KW"/>
</dbReference>
<accession>A0A2Y9BEU4</accession>
<evidence type="ECO:0000256" key="2">
    <source>
        <dbReference type="ARBA" id="ARBA00022723"/>
    </source>
</evidence>
<comment type="caution">
    <text evidence="6">The sequence shown here is derived from an EMBL/GenBank/DDBJ whole genome shotgun (WGS) entry which is preliminary data.</text>
</comment>
<dbReference type="OrthoDB" id="9778513at2"/>
<dbReference type="CDD" id="cd24036">
    <property type="entry name" value="ASKHA_NBD_BcrAD_BadFG_HgdC_HadI"/>
    <property type="match status" value="1"/>
</dbReference>
<evidence type="ECO:0000313" key="7">
    <source>
        <dbReference type="Proteomes" id="UP000245845"/>
    </source>
</evidence>
<evidence type="ECO:0000259" key="5">
    <source>
        <dbReference type="Pfam" id="PF01869"/>
    </source>
</evidence>
<gene>
    <name evidence="6" type="ORF">A8806_106277</name>
</gene>
<sequence length="269" mass="28632">MKKYFGGCDVGSTYTKCVILDEDGNMAAHTTMKSKMNSEKSARAAMEETLAQVPGLDSPEDLAYLIGTGYGRNKVPFAQENISEISCHAMGVHMTDPKVRAIIDIGGQDIKGIAIDTDGTVKNFAMNDKCAAGTGRFYETMANAFEMSLPEFSKLSLTAKNVIPITAQCTVFAESEVITLVGEGKPMNEIAAGIQRSVAKRCFIMAKKAGATDSVTLTGGCAKNDGLKKAIEQVLKLKVVDLKTDPQLMGALGAAEYARQKGLAKGKGR</sequence>
<dbReference type="InterPro" id="IPR008275">
    <property type="entry name" value="CoA_E_activase_dom"/>
</dbReference>
<keyword evidence="4" id="KW-0411">Iron-sulfur</keyword>
<dbReference type="InterPro" id="IPR043129">
    <property type="entry name" value="ATPase_NBD"/>
</dbReference>
<dbReference type="SUPFAM" id="SSF53067">
    <property type="entry name" value="Actin-like ATPase domain"/>
    <property type="match status" value="1"/>
</dbReference>
<dbReference type="Proteomes" id="UP000245845">
    <property type="component" value="Unassembled WGS sequence"/>
</dbReference>
<dbReference type="NCBIfam" id="TIGR00241">
    <property type="entry name" value="CoA_E_activ"/>
    <property type="match status" value="1"/>
</dbReference>
<keyword evidence="3" id="KW-0408">Iron</keyword>
<evidence type="ECO:0000256" key="4">
    <source>
        <dbReference type="ARBA" id="ARBA00023014"/>
    </source>
</evidence>
<dbReference type="InterPro" id="IPR051805">
    <property type="entry name" value="Dehydratase_Activator_Redct"/>
</dbReference>
<dbReference type="EMBL" id="QGDL01000006">
    <property type="protein sequence ID" value="PWJ29538.1"/>
    <property type="molecule type" value="Genomic_DNA"/>
</dbReference>
<comment type="cofactor">
    <cofactor evidence="1">
        <name>[4Fe-4S] cluster</name>
        <dbReference type="ChEBI" id="CHEBI:49883"/>
    </cofactor>
</comment>
<dbReference type="PANTHER" id="PTHR32329:SF2">
    <property type="entry name" value="BIFUNCTIONAL PROTEIN [INCLUDES 2-HYDROXYACYL-COA DEHYDRATASE (N-TER) AND ITS ACTIVATOR DOMAIN (C_TERM)"/>
    <property type="match status" value="1"/>
</dbReference>
<evidence type="ECO:0000256" key="1">
    <source>
        <dbReference type="ARBA" id="ARBA00001966"/>
    </source>
</evidence>
<keyword evidence="2" id="KW-0479">Metal-binding</keyword>
<evidence type="ECO:0000313" key="6">
    <source>
        <dbReference type="EMBL" id="PWJ29538.1"/>
    </source>
</evidence>
<dbReference type="Gene3D" id="3.30.420.40">
    <property type="match status" value="2"/>
</dbReference>
<feature type="domain" description="ATPase BadF/BadG/BcrA/BcrD type" evidence="5">
    <location>
        <begin position="7"/>
        <end position="258"/>
    </location>
</feature>
<dbReference type="RefSeq" id="WP_109731377.1">
    <property type="nucleotide sequence ID" value="NZ_BAAACK010000026.1"/>
</dbReference>
<proteinExistence type="predicted"/>
<dbReference type="Pfam" id="PF01869">
    <property type="entry name" value="BcrAD_BadFG"/>
    <property type="match status" value="1"/>
</dbReference>
<keyword evidence="7" id="KW-1185">Reference proteome</keyword>
<dbReference type="PANTHER" id="PTHR32329">
    <property type="entry name" value="BIFUNCTIONAL PROTEIN [INCLUDES 2-HYDROXYACYL-COA DEHYDRATASE (N-TER) AND ITS ACTIVATOR DOMAIN (C_TERM)-RELATED"/>
    <property type="match status" value="1"/>
</dbReference>
<evidence type="ECO:0000256" key="3">
    <source>
        <dbReference type="ARBA" id="ARBA00023004"/>
    </source>
</evidence>